<evidence type="ECO:0000256" key="2">
    <source>
        <dbReference type="SAM" id="Phobius"/>
    </source>
</evidence>
<accession>A0A2G8RML4</accession>
<feature type="transmembrane region" description="Helical" evidence="2">
    <location>
        <begin position="378"/>
        <end position="395"/>
    </location>
</feature>
<feature type="transmembrane region" description="Helical" evidence="2">
    <location>
        <begin position="102"/>
        <end position="121"/>
    </location>
</feature>
<feature type="transmembrane region" description="Helical" evidence="2">
    <location>
        <begin position="77"/>
        <end position="96"/>
    </location>
</feature>
<feature type="transmembrane region" description="Helical" evidence="2">
    <location>
        <begin position="188"/>
        <end position="209"/>
    </location>
</feature>
<evidence type="ECO:0000256" key="1">
    <source>
        <dbReference type="SAM" id="MobiDB-lite"/>
    </source>
</evidence>
<dbReference type="Proteomes" id="UP000230002">
    <property type="component" value="Unassembled WGS sequence"/>
</dbReference>
<organism evidence="3 4">
    <name type="scientific">Ganoderma sinense ZZ0214-1</name>
    <dbReference type="NCBI Taxonomy" id="1077348"/>
    <lineage>
        <taxon>Eukaryota</taxon>
        <taxon>Fungi</taxon>
        <taxon>Dikarya</taxon>
        <taxon>Basidiomycota</taxon>
        <taxon>Agaricomycotina</taxon>
        <taxon>Agaricomycetes</taxon>
        <taxon>Polyporales</taxon>
        <taxon>Polyporaceae</taxon>
        <taxon>Ganoderma</taxon>
    </lineage>
</organism>
<keyword evidence="4" id="KW-1185">Reference proteome</keyword>
<feature type="transmembrane region" description="Helical" evidence="2">
    <location>
        <begin position="261"/>
        <end position="279"/>
    </location>
</feature>
<proteinExistence type="predicted"/>
<dbReference type="OrthoDB" id="3259324at2759"/>
<dbReference type="STRING" id="1077348.A0A2G8RML4"/>
<dbReference type="EMBL" id="AYKW01000069">
    <property type="protein sequence ID" value="PIL22752.1"/>
    <property type="molecule type" value="Genomic_DNA"/>
</dbReference>
<keyword evidence="2" id="KW-0472">Membrane</keyword>
<protein>
    <recommendedName>
        <fullName evidence="5">Transporter</fullName>
    </recommendedName>
</protein>
<name>A0A2G8RML4_9APHY</name>
<gene>
    <name evidence="3" type="ORF">GSI_15445</name>
</gene>
<feature type="transmembrane region" description="Helical" evidence="2">
    <location>
        <begin position="157"/>
        <end position="176"/>
    </location>
</feature>
<comment type="caution">
    <text evidence="3">The sequence shown here is derived from an EMBL/GenBank/DDBJ whole genome shotgun (WGS) entry which is preliminary data.</text>
</comment>
<sequence length="501" mass="54825">MAATPRSSTSSDSFDSRGISPTDVFDPSAALILVPDTEDATAAAFDFSSDEEDPGQADLQVERVRNSSIPPLSSTSIYLYLLAPFLKLGALLIPSLDIPLRAAAPALLLFAALSVFTRHLWYMLARYVRRTDMEEIVLETFARGRGREGRRMALRHAVRLSVQIMRVSLAALYLRLSVDMLLAYFPNVLAVPSRLVTTIVLVALIAPVYSARTLASKSVVYASWISVGAYAAWFACTIYMYTRHIVEPIAYSSSLGKLWDGTPTFAFTFATSSTVPLYASLKGTTEPMTPKPRRSKSFKLLSLLSVILAVAFTLPLVFFEASAKVPRQELPSAELKATVAVFGSIALLFSVPSILITAPALPLPLPVRRATSLPVSKVLVYLATIGLALLPAHVTRIGSDLVLLLAFLSTYVAPALIHITIHNFRRPLSIVIPPTANTTSRPAEPSASDSRHDELLQRKERTMQRRRLGRRLIWDVAVWVLLVPVGGGGLVWAVQRMLGNW</sequence>
<keyword evidence="2" id="KW-1133">Transmembrane helix</keyword>
<dbReference type="AlphaFoldDB" id="A0A2G8RML4"/>
<feature type="transmembrane region" description="Helical" evidence="2">
    <location>
        <begin position="339"/>
        <end position="358"/>
    </location>
</feature>
<feature type="transmembrane region" description="Helical" evidence="2">
    <location>
        <begin position="221"/>
        <end position="241"/>
    </location>
</feature>
<evidence type="ECO:0008006" key="5">
    <source>
        <dbReference type="Google" id="ProtNLM"/>
    </source>
</evidence>
<keyword evidence="2" id="KW-0812">Transmembrane</keyword>
<feature type="region of interest" description="Disordered" evidence="1">
    <location>
        <begin position="436"/>
        <end position="455"/>
    </location>
</feature>
<reference evidence="3 4" key="1">
    <citation type="journal article" date="2015" name="Sci. Rep.">
        <title>Chromosome-level genome map provides insights into diverse defense mechanisms in the medicinal fungus Ganoderma sinense.</title>
        <authorList>
            <person name="Zhu Y."/>
            <person name="Xu J."/>
            <person name="Sun C."/>
            <person name="Zhou S."/>
            <person name="Xu H."/>
            <person name="Nelson D.R."/>
            <person name="Qian J."/>
            <person name="Song J."/>
            <person name="Luo H."/>
            <person name="Xiang L."/>
            <person name="Li Y."/>
            <person name="Xu Z."/>
            <person name="Ji A."/>
            <person name="Wang L."/>
            <person name="Lu S."/>
            <person name="Hayward A."/>
            <person name="Sun W."/>
            <person name="Li X."/>
            <person name="Schwartz D.C."/>
            <person name="Wang Y."/>
            <person name="Chen S."/>
        </authorList>
    </citation>
    <scope>NUCLEOTIDE SEQUENCE [LARGE SCALE GENOMIC DNA]</scope>
    <source>
        <strain evidence="3 4">ZZ0214-1</strain>
    </source>
</reference>
<feature type="region of interest" description="Disordered" evidence="1">
    <location>
        <begin position="1"/>
        <end position="21"/>
    </location>
</feature>
<feature type="transmembrane region" description="Helical" evidence="2">
    <location>
        <begin position="472"/>
        <end position="494"/>
    </location>
</feature>
<feature type="transmembrane region" description="Helical" evidence="2">
    <location>
        <begin position="300"/>
        <end position="319"/>
    </location>
</feature>
<evidence type="ECO:0000313" key="4">
    <source>
        <dbReference type="Proteomes" id="UP000230002"/>
    </source>
</evidence>
<feature type="transmembrane region" description="Helical" evidence="2">
    <location>
        <begin position="401"/>
        <end position="421"/>
    </location>
</feature>
<evidence type="ECO:0000313" key="3">
    <source>
        <dbReference type="EMBL" id="PIL22752.1"/>
    </source>
</evidence>